<keyword evidence="4" id="KW-1134">Transmembrane beta strand</keyword>
<gene>
    <name evidence="8" type="ORF">DWZ68_08315</name>
</gene>
<evidence type="ECO:0000256" key="2">
    <source>
        <dbReference type="ARBA" id="ARBA00007613"/>
    </source>
</evidence>
<reference evidence="8 9" key="1">
    <citation type="submission" date="2018-08" db="EMBL/GenBank/DDBJ databases">
        <title>A genome reference for cultivated species of the human gut microbiota.</title>
        <authorList>
            <person name="Zou Y."/>
            <person name="Xue W."/>
            <person name="Luo G."/>
        </authorList>
    </citation>
    <scope>NUCLEOTIDE SEQUENCE [LARGE SCALE GENOMIC DNA]</scope>
    <source>
        <strain evidence="8 9">AF34-33</strain>
    </source>
</reference>
<comment type="subcellular location">
    <subcellularLocation>
        <location evidence="1">Cell outer membrane</location>
    </subcellularLocation>
</comment>
<name>A0A415QK05_9BACT</name>
<accession>A0A415QK05</accession>
<evidence type="ECO:0000256" key="7">
    <source>
        <dbReference type="ARBA" id="ARBA00023237"/>
    </source>
</evidence>
<dbReference type="Pfam" id="PF02321">
    <property type="entry name" value="OEP"/>
    <property type="match status" value="2"/>
</dbReference>
<dbReference type="RefSeq" id="WP_118449737.1">
    <property type="nucleotide sequence ID" value="NZ_CABJDM010000007.1"/>
</dbReference>
<dbReference type="PANTHER" id="PTHR30026:SF20">
    <property type="entry name" value="OUTER MEMBRANE PROTEIN TOLC"/>
    <property type="match status" value="1"/>
</dbReference>
<evidence type="ECO:0000256" key="6">
    <source>
        <dbReference type="ARBA" id="ARBA00023136"/>
    </source>
</evidence>
<dbReference type="GO" id="GO:0015288">
    <property type="term" value="F:porin activity"/>
    <property type="evidence" value="ECO:0007669"/>
    <property type="project" value="TreeGrafter"/>
</dbReference>
<dbReference type="SUPFAM" id="SSF56954">
    <property type="entry name" value="Outer membrane efflux proteins (OEP)"/>
    <property type="match status" value="1"/>
</dbReference>
<dbReference type="InterPro" id="IPR003423">
    <property type="entry name" value="OMP_efflux"/>
</dbReference>
<evidence type="ECO:0000313" key="8">
    <source>
        <dbReference type="EMBL" id="RHM44019.1"/>
    </source>
</evidence>
<evidence type="ECO:0000256" key="4">
    <source>
        <dbReference type="ARBA" id="ARBA00022452"/>
    </source>
</evidence>
<organism evidence="8 9">
    <name type="scientific">Butyricimonas virosa</name>
    <dbReference type="NCBI Taxonomy" id="544645"/>
    <lineage>
        <taxon>Bacteria</taxon>
        <taxon>Pseudomonadati</taxon>
        <taxon>Bacteroidota</taxon>
        <taxon>Bacteroidia</taxon>
        <taxon>Bacteroidales</taxon>
        <taxon>Odoribacteraceae</taxon>
        <taxon>Butyricimonas</taxon>
    </lineage>
</organism>
<keyword evidence="5" id="KW-0812">Transmembrane</keyword>
<dbReference type="PANTHER" id="PTHR30026">
    <property type="entry name" value="OUTER MEMBRANE PROTEIN TOLC"/>
    <property type="match status" value="1"/>
</dbReference>
<keyword evidence="6" id="KW-0472">Membrane</keyword>
<evidence type="ECO:0000256" key="3">
    <source>
        <dbReference type="ARBA" id="ARBA00022448"/>
    </source>
</evidence>
<dbReference type="GO" id="GO:0009279">
    <property type="term" value="C:cell outer membrane"/>
    <property type="evidence" value="ECO:0007669"/>
    <property type="project" value="UniProtKB-SubCell"/>
</dbReference>
<evidence type="ECO:0000313" key="9">
    <source>
        <dbReference type="Proteomes" id="UP000286038"/>
    </source>
</evidence>
<comment type="similarity">
    <text evidence="2">Belongs to the outer membrane factor (OMF) (TC 1.B.17) family.</text>
</comment>
<dbReference type="AlphaFoldDB" id="A0A415QK05"/>
<comment type="caution">
    <text evidence="8">The sequence shown here is derived from an EMBL/GenBank/DDBJ whole genome shotgun (WGS) entry which is preliminary data.</text>
</comment>
<proteinExistence type="inferred from homology"/>
<dbReference type="Proteomes" id="UP000286038">
    <property type="component" value="Unassembled WGS sequence"/>
</dbReference>
<keyword evidence="3" id="KW-0813">Transport</keyword>
<evidence type="ECO:0000256" key="5">
    <source>
        <dbReference type="ARBA" id="ARBA00022692"/>
    </source>
</evidence>
<evidence type="ECO:0000256" key="1">
    <source>
        <dbReference type="ARBA" id="ARBA00004442"/>
    </source>
</evidence>
<dbReference type="InterPro" id="IPR051906">
    <property type="entry name" value="TolC-like"/>
</dbReference>
<dbReference type="GO" id="GO:1990281">
    <property type="term" value="C:efflux pump complex"/>
    <property type="evidence" value="ECO:0007669"/>
    <property type="project" value="TreeGrafter"/>
</dbReference>
<dbReference type="GO" id="GO:0015562">
    <property type="term" value="F:efflux transmembrane transporter activity"/>
    <property type="evidence" value="ECO:0007669"/>
    <property type="project" value="InterPro"/>
</dbReference>
<protein>
    <submittedName>
        <fullName evidence="8">TolC family protein</fullName>
    </submittedName>
</protein>
<sequence length="450" mass="51305">MKKQNLRYMKWIGKMIILLFIFNFQFSIFNCSAQRVSLDECLEKALESNFSIKIIRNEARMDKNNLNYSTFLPTLEGTAKQTQTRNDTKTENSVGEVNKMSDVKTDNYSAGVALNWRIFDGLEMFTTHEKQKELLAMGELAVQQAVENLILNVSAAYYNVLVQHHKLIAARHSLELSNERYDEARVRYKIGNRSGLEAQQAKIDLNTDSSTYVRQKEALKSAYITLNKLMNTDLQMVNYVQDTILLGPQLVLGTLEQKTLEGNTTLLIAKKDQKISALDLKNARAVLFPTLDFNSGYNYNKTDTPSSSTTLNRSNGFYWGFSLNVPIFSRLQNRTKIKNAKLELENMELTYQEAEKETLGDLALMYNTYENNLLMVNFEIESAEVAEDNLDAALEKYKIGSLSGIEFREFQRSYIDAVDRKLSAIYQAKVSELSLLLLSGEIRSAIAFVE</sequence>
<dbReference type="Gene3D" id="1.20.1600.10">
    <property type="entry name" value="Outer membrane efflux proteins (OEP)"/>
    <property type="match status" value="1"/>
</dbReference>
<keyword evidence="7" id="KW-0998">Cell outer membrane</keyword>
<dbReference type="EMBL" id="QRPV01000007">
    <property type="protein sequence ID" value="RHM44019.1"/>
    <property type="molecule type" value="Genomic_DNA"/>
</dbReference>